<evidence type="ECO:0000313" key="11">
    <source>
        <dbReference type="Proteomes" id="UP001529201"/>
    </source>
</evidence>
<keyword evidence="4 7" id="KW-0808">Transferase</keyword>
<dbReference type="EC" id="2.4.1.-" evidence="7"/>
<evidence type="ECO:0000259" key="8">
    <source>
        <dbReference type="Pfam" id="PF00534"/>
    </source>
</evidence>
<comment type="pathway">
    <text evidence="7">Protein modification; protein glycosylation.</text>
</comment>
<comment type="subunit">
    <text evidence="7">Forms a heterotetramer with 2 subunits each of GtfA and GtfB. Part of the accessory SecA2/SecY2 protein translocation apparatus.</text>
</comment>
<comment type="catalytic activity">
    <reaction evidence="7">
        <text>L-seryl-[protein] + UDP-N-acetyl-alpha-D-glucosamine = 3-O-[N-acetyl-alpha-D-glucosaminyl]-L-seryl-[protein] + UDP + H(+)</text>
        <dbReference type="Rhea" id="RHEA:59872"/>
        <dbReference type="Rhea" id="RHEA-COMP:9863"/>
        <dbReference type="Rhea" id="RHEA-COMP:15471"/>
        <dbReference type="ChEBI" id="CHEBI:15378"/>
        <dbReference type="ChEBI" id="CHEBI:29999"/>
        <dbReference type="ChEBI" id="CHEBI:57705"/>
        <dbReference type="ChEBI" id="CHEBI:58223"/>
        <dbReference type="ChEBI" id="CHEBI:143279"/>
    </reaction>
</comment>
<comment type="caution">
    <text evidence="10">The sequence shown here is derived from an EMBL/GenBank/DDBJ whole genome shotgun (WGS) entry which is preliminary data.</text>
</comment>
<comment type="similarity">
    <text evidence="7">Belongs to the glycosyltransferase group 1 family. Glycosyltransferase 4 subfamily.</text>
</comment>
<dbReference type="Pfam" id="PF00534">
    <property type="entry name" value="Glycos_transf_1"/>
    <property type="match status" value="1"/>
</dbReference>
<accession>A0ABT6HE90</accession>
<feature type="domain" description="Glycosyl transferase family 1" evidence="8">
    <location>
        <begin position="315"/>
        <end position="456"/>
    </location>
</feature>
<dbReference type="PANTHER" id="PTHR12526:SF629">
    <property type="entry name" value="TEICHURONIC ACID BIOSYNTHESIS GLYCOSYLTRANSFERASE TUAH-RELATED"/>
    <property type="match status" value="1"/>
</dbReference>
<evidence type="ECO:0000256" key="6">
    <source>
        <dbReference type="ARBA" id="ARBA00023136"/>
    </source>
</evidence>
<feature type="binding site" evidence="7">
    <location>
        <begin position="383"/>
        <end position="384"/>
    </location>
    <ligand>
        <name>UDP</name>
        <dbReference type="ChEBI" id="CHEBI:58223"/>
    </ligand>
</feature>
<evidence type="ECO:0000256" key="1">
    <source>
        <dbReference type="ARBA" id="ARBA00022475"/>
    </source>
</evidence>
<dbReference type="InterPro" id="IPR001296">
    <property type="entry name" value="Glyco_trans_1"/>
</dbReference>
<feature type="binding site" evidence="7">
    <location>
        <position position="241"/>
    </location>
    <ligand>
        <name>N-acetyl-D-glucosamine</name>
        <dbReference type="ChEBI" id="CHEBI:506227"/>
    </ligand>
</feature>
<keyword evidence="6 7" id="KW-0472">Membrane</keyword>
<dbReference type="Pfam" id="PF22145">
    <property type="entry name" value="GtfA_EBD"/>
    <property type="match status" value="1"/>
</dbReference>
<dbReference type="PANTHER" id="PTHR12526">
    <property type="entry name" value="GLYCOSYLTRANSFERASE"/>
    <property type="match status" value="1"/>
</dbReference>
<reference evidence="10 11" key="1">
    <citation type="submission" date="2023-02" db="EMBL/GenBank/DDBJ databases">
        <title>Antimicrobial susceptibility testing and tentative epidemiological cut-off values for Lactobacillaceae family species intended for ingestion.</title>
        <authorList>
            <person name="Noehr-Meldgaard K."/>
            <person name="Struve C."/>
            <person name="Ingmer H."/>
            <person name="Koza A."/>
            <person name="Al-Nakeeb K."/>
            <person name="Agersoe Y."/>
        </authorList>
    </citation>
    <scope>NUCLEOTIDE SEQUENCE [LARGE SCALE GENOMIC DNA]</scope>
    <source>
        <strain evidence="10 11">DSM 20193</strain>
    </source>
</reference>
<dbReference type="Proteomes" id="UP001529201">
    <property type="component" value="Unassembled WGS sequence"/>
</dbReference>
<dbReference type="InterPro" id="IPR054396">
    <property type="entry name" value="GtfA_EBD"/>
</dbReference>
<gene>
    <name evidence="7 10" type="primary">gtfA</name>
    <name evidence="10" type="ORF">P1N92_08450</name>
</gene>
<dbReference type="NCBIfam" id="TIGR02918">
    <property type="entry name" value="accessory Sec system glycosyltransferase GtfA"/>
    <property type="match status" value="1"/>
</dbReference>
<comment type="subcellular location">
    <subcellularLocation>
        <location evidence="7">Cytoplasm</location>
    </subcellularLocation>
    <subcellularLocation>
        <location evidence="7">Cell membrane</location>
        <topology evidence="7">Peripheral membrane protein</topology>
    </subcellularLocation>
    <text evidence="7">Cell membrane association requires GtfB.</text>
</comment>
<dbReference type="Gene3D" id="3.40.50.2000">
    <property type="entry name" value="Glycogen Phosphorylase B"/>
    <property type="match status" value="2"/>
</dbReference>
<name>A0ABT6HE90_LEUPS</name>
<protein>
    <recommendedName>
        <fullName evidence="7">UDP-N-acetylglucosamine--peptide N-acetylglucosaminyltransferase GtfA subunit</fullName>
        <ecNumber evidence="7">2.4.1.-</ecNumber>
    </recommendedName>
    <alternativeName>
        <fullName evidence="7">Glycosyltransferase GtfA</fullName>
    </alternativeName>
</protein>
<dbReference type="SUPFAM" id="SSF53756">
    <property type="entry name" value="UDP-Glycosyltransferase/glycogen phosphorylase"/>
    <property type="match status" value="1"/>
</dbReference>
<feature type="binding site" evidence="7">
    <location>
        <begin position="403"/>
        <end position="406"/>
    </location>
    <ligand>
        <name>N-acetyl-D-glucosamine</name>
        <dbReference type="ChEBI" id="CHEBI:506227"/>
    </ligand>
</feature>
<evidence type="ECO:0000313" key="10">
    <source>
        <dbReference type="EMBL" id="MDG9734145.1"/>
    </source>
</evidence>
<dbReference type="CDD" id="cd04949">
    <property type="entry name" value="GT4_GtfA-like"/>
    <property type="match status" value="1"/>
</dbReference>
<evidence type="ECO:0000256" key="5">
    <source>
        <dbReference type="ARBA" id="ARBA00022741"/>
    </source>
</evidence>
<evidence type="ECO:0000259" key="9">
    <source>
        <dbReference type="Pfam" id="PF22145"/>
    </source>
</evidence>
<sequence length="502" mass="58216">MTIYNFNLGIGWASSGVEYAQLYRSQIFRKINQSAKFIFLDFIGADNIQHLTENIGFYDEDVIWIYQYFTDMPIEPTTYAAQQLESTFDMPYSRIEDQDTYRRYFFDDNDRIVTAYKAKKNHNAIERVEFVAGGKLIRKDFFTSKRLFSEYYAPHDNRAYLYERHFFNRDGSLAYEEIVDGDQDLFRINDQLIYGKSELVAYFIKCLKLQEDDMVIVDRATGVGQAIFENVVPAKLAVAIHAEHFNPVHTNDHHILWNNFYEYQFDEAQHVDLFITATQKQKNVLEGHFRKYTSFQPKIESIPVGNLEHLIYPEKPRGNHTLITASRLAAEKHVDWLVKAVVVARQEIPDIKFDIYGSGGEKNKIEKIIQDNSAEKYIVLRGHAKLDNIYKQYSAYVSASTSEGFGLTLMEAVGSGLSLVGFDVPYGNQTFISEGENGYLVPYHSEEPEQKIINELSERIVKLFMNDENTKFHAESYLRASKYLVSEVSLLWDRVIKEVIND</sequence>
<dbReference type="EMBL" id="JARGDN010000012">
    <property type="protein sequence ID" value="MDG9734145.1"/>
    <property type="molecule type" value="Genomic_DNA"/>
</dbReference>
<dbReference type="GeneID" id="64344036"/>
<evidence type="ECO:0000256" key="4">
    <source>
        <dbReference type="ARBA" id="ARBA00022679"/>
    </source>
</evidence>
<keyword evidence="11" id="KW-1185">Reference proteome</keyword>
<comment type="function">
    <text evidence="7">Required for polymorphic O-glycosylation of the serine-rich repeat protein in this bacteria. Catalyzes the first step in glycosylation by transferring N-acetylglucosamine from UDP-GlcNAc to serine residues in the substrate protein. Part of the accessory SecA2/SecY2 system specifically required to export serine-rich repeat cell wall proteins usually encoded upstream in the same operon.</text>
</comment>
<dbReference type="RefSeq" id="WP_010292180.1">
    <property type="nucleotide sequence ID" value="NZ_CP065993.1"/>
</dbReference>
<evidence type="ECO:0000256" key="2">
    <source>
        <dbReference type="ARBA" id="ARBA00022490"/>
    </source>
</evidence>
<evidence type="ECO:0000256" key="7">
    <source>
        <dbReference type="HAMAP-Rule" id="MF_01472"/>
    </source>
</evidence>
<keyword evidence="2 7" id="KW-0963">Cytoplasm</keyword>
<keyword evidence="3 7" id="KW-0328">Glycosyltransferase</keyword>
<feature type="domain" description="GtfA extended beta-sheet meander" evidence="9">
    <location>
        <begin position="95"/>
        <end position="190"/>
    </location>
</feature>
<keyword evidence="5 7" id="KW-0547">Nucleotide-binding</keyword>
<dbReference type="HAMAP" id="MF_01472">
    <property type="entry name" value="GtfA"/>
    <property type="match status" value="1"/>
</dbReference>
<dbReference type="InterPro" id="IPR014267">
    <property type="entry name" value="GtfA"/>
</dbReference>
<proteinExistence type="inferred from homology"/>
<organism evidence="10 11">
    <name type="scientific">Leuconostoc pseudomesenteroides</name>
    <dbReference type="NCBI Taxonomy" id="33968"/>
    <lineage>
        <taxon>Bacteria</taxon>
        <taxon>Bacillati</taxon>
        <taxon>Bacillota</taxon>
        <taxon>Bacilli</taxon>
        <taxon>Lactobacillales</taxon>
        <taxon>Lactobacillaceae</taxon>
        <taxon>Leuconostoc</taxon>
    </lineage>
</organism>
<evidence type="ECO:0000256" key="3">
    <source>
        <dbReference type="ARBA" id="ARBA00022676"/>
    </source>
</evidence>
<feature type="binding site" evidence="7">
    <location>
        <begin position="16"/>
        <end position="19"/>
    </location>
    <ligand>
        <name>UDP</name>
        <dbReference type="ChEBI" id="CHEBI:58223"/>
    </ligand>
</feature>
<keyword evidence="1 7" id="KW-1003">Cell membrane</keyword>